<evidence type="ECO:0000313" key="1">
    <source>
        <dbReference type="EMBL" id="KAI5063617.1"/>
    </source>
</evidence>
<comment type="caution">
    <text evidence="1">The sequence shown here is derived from an EMBL/GenBank/DDBJ whole genome shotgun (WGS) entry which is preliminary data.</text>
</comment>
<name>A0A9D4U979_ADICA</name>
<protein>
    <submittedName>
        <fullName evidence="1">Uncharacterized protein</fullName>
    </submittedName>
</protein>
<dbReference type="AlphaFoldDB" id="A0A9D4U979"/>
<reference evidence="1" key="1">
    <citation type="submission" date="2021-01" db="EMBL/GenBank/DDBJ databases">
        <title>Adiantum capillus-veneris genome.</title>
        <authorList>
            <person name="Fang Y."/>
            <person name="Liao Q."/>
        </authorList>
    </citation>
    <scope>NUCLEOTIDE SEQUENCE</scope>
    <source>
        <strain evidence="1">H3</strain>
        <tissue evidence="1">Leaf</tissue>
    </source>
</reference>
<proteinExistence type="predicted"/>
<dbReference type="Proteomes" id="UP000886520">
    <property type="component" value="Chromosome 21"/>
</dbReference>
<gene>
    <name evidence="1" type="ORF">GOP47_0022164</name>
</gene>
<evidence type="ECO:0000313" key="2">
    <source>
        <dbReference type="Proteomes" id="UP000886520"/>
    </source>
</evidence>
<dbReference type="EMBL" id="JABFUD020000021">
    <property type="protein sequence ID" value="KAI5063617.1"/>
    <property type="molecule type" value="Genomic_DNA"/>
</dbReference>
<organism evidence="1 2">
    <name type="scientific">Adiantum capillus-veneris</name>
    <name type="common">Maidenhair fern</name>
    <dbReference type="NCBI Taxonomy" id="13818"/>
    <lineage>
        <taxon>Eukaryota</taxon>
        <taxon>Viridiplantae</taxon>
        <taxon>Streptophyta</taxon>
        <taxon>Embryophyta</taxon>
        <taxon>Tracheophyta</taxon>
        <taxon>Polypodiopsida</taxon>
        <taxon>Polypodiidae</taxon>
        <taxon>Polypodiales</taxon>
        <taxon>Pteridineae</taxon>
        <taxon>Pteridaceae</taxon>
        <taxon>Vittarioideae</taxon>
        <taxon>Adiantum</taxon>
    </lineage>
</organism>
<keyword evidence="2" id="KW-1185">Reference proteome</keyword>
<accession>A0A9D4U979</accession>
<sequence length="165" mass="17781">MDNLTTLQLLPPTTLALDSASTGLAAPPAPSLPGFVSATTVLLAETAPTLMPSTHAPTGSIVTLPDNPHALNHYEHITEELEKLLEDSFDFSSVLAKNDLTHNRFNITSSSTIDTPLTFGKRQVSSSIYPSTNLASLPQLKKPADFEVPIDGVQHRIENRHGMQD</sequence>